<proteinExistence type="predicted"/>
<dbReference type="Pfam" id="PF11279">
    <property type="entry name" value="DUF3080"/>
    <property type="match status" value="1"/>
</dbReference>
<sequence>MILISVLASLLAGCNPFSAPDAMMDEYVDRVARVLDEGTHLSSVPLADLFPRRRERRLEMPRLELDMLDFLSLYGCDLQVVVGERNSGLGRVMQPVNVLRYELRFINAARDCLPKLADDRELYASVKQAREAKLESLPIAIWNATWATEEIEQLFTRTEGPLPMDASGEMVADLSADLGLLNDRLAAIESGDMSIDLGFLGGVHQRWQAENRMGQLIKSALLLTTRLNDAADLVEQRLADHPLCLNGQTNNDADIARNMFFKIYAGKVQPYLAAVEQARQSLVPGFEELGRSQMAVMPEGFKAYFKRYISQQGPDSLWRQFDEAIARHTRQWQILLKQCGMSPGAAS</sequence>
<reference evidence="1 2" key="1">
    <citation type="submission" date="2019-02" db="EMBL/GenBank/DDBJ databases">
        <title>Marinobacter halodurans sp. nov., a marine bacterium isolated from sea tidal flat.</title>
        <authorList>
            <person name="Yoo Y."/>
            <person name="Lee D.W."/>
            <person name="Kim B.S."/>
            <person name="Kim J.-J."/>
        </authorList>
    </citation>
    <scope>NUCLEOTIDE SEQUENCE [LARGE SCALE GENOMIC DNA]</scope>
    <source>
        <strain evidence="1 2">YJ-S3-2</strain>
    </source>
</reference>
<name>A0ABY1ZIJ9_9GAMM</name>
<accession>A0ABY1ZIJ9</accession>
<dbReference type="RefSeq" id="WP_131482432.1">
    <property type="nucleotide sequence ID" value="NZ_SJDL01000021.1"/>
</dbReference>
<keyword evidence="2" id="KW-1185">Reference proteome</keyword>
<protein>
    <submittedName>
        <fullName evidence="1">DUF3080 domain-containing protein</fullName>
    </submittedName>
</protein>
<dbReference type="EMBL" id="SJDL01000021">
    <property type="protein sequence ID" value="TBW54446.1"/>
    <property type="molecule type" value="Genomic_DNA"/>
</dbReference>
<evidence type="ECO:0000313" key="1">
    <source>
        <dbReference type="EMBL" id="TBW54446.1"/>
    </source>
</evidence>
<evidence type="ECO:0000313" key="2">
    <source>
        <dbReference type="Proteomes" id="UP000313645"/>
    </source>
</evidence>
<comment type="caution">
    <text evidence="1">The sequence shown here is derived from an EMBL/GenBank/DDBJ whole genome shotgun (WGS) entry which is preliminary data.</text>
</comment>
<organism evidence="1 2">
    <name type="scientific">Marinobacter halodurans</name>
    <dbReference type="NCBI Taxonomy" id="2528979"/>
    <lineage>
        <taxon>Bacteria</taxon>
        <taxon>Pseudomonadati</taxon>
        <taxon>Pseudomonadota</taxon>
        <taxon>Gammaproteobacteria</taxon>
        <taxon>Pseudomonadales</taxon>
        <taxon>Marinobacteraceae</taxon>
        <taxon>Marinobacter</taxon>
    </lineage>
</organism>
<dbReference type="Proteomes" id="UP000313645">
    <property type="component" value="Unassembled WGS sequence"/>
</dbReference>
<dbReference type="InterPro" id="IPR021431">
    <property type="entry name" value="DUF3080"/>
</dbReference>
<gene>
    <name evidence="1" type="ORF">EZI54_13585</name>
</gene>